<accession>A0ABP0IWH2</accession>
<feature type="compositionally biased region" description="Basic and acidic residues" evidence="1">
    <location>
        <begin position="167"/>
        <end position="202"/>
    </location>
</feature>
<protein>
    <submittedName>
        <fullName evidence="2">Uncharacterized protein</fullName>
    </submittedName>
</protein>
<reference evidence="2 3" key="1">
    <citation type="submission" date="2024-02" db="EMBL/GenBank/DDBJ databases">
        <authorList>
            <person name="Chen Y."/>
            <person name="Shah S."/>
            <person name="Dougan E. K."/>
            <person name="Thang M."/>
            <person name="Chan C."/>
        </authorList>
    </citation>
    <scope>NUCLEOTIDE SEQUENCE [LARGE SCALE GENOMIC DNA]</scope>
</reference>
<organism evidence="2 3">
    <name type="scientific">Durusdinium trenchii</name>
    <dbReference type="NCBI Taxonomy" id="1381693"/>
    <lineage>
        <taxon>Eukaryota</taxon>
        <taxon>Sar</taxon>
        <taxon>Alveolata</taxon>
        <taxon>Dinophyceae</taxon>
        <taxon>Suessiales</taxon>
        <taxon>Symbiodiniaceae</taxon>
        <taxon>Durusdinium</taxon>
    </lineage>
</organism>
<comment type="caution">
    <text evidence="2">The sequence shown here is derived from an EMBL/GenBank/DDBJ whole genome shotgun (WGS) entry which is preliminary data.</text>
</comment>
<dbReference type="Proteomes" id="UP001642464">
    <property type="component" value="Unassembled WGS sequence"/>
</dbReference>
<evidence type="ECO:0000313" key="3">
    <source>
        <dbReference type="Proteomes" id="UP001642464"/>
    </source>
</evidence>
<evidence type="ECO:0000256" key="1">
    <source>
        <dbReference type="SAM" id="MobiDB-lite"/>
    </source>
</evidence>
<name>A0ABP0IWH2_9DINO</name>
<feature type="region of interest" description="Disordered" evidence="1">
    <location>
        <begin position="1"/>
        <end position="132"/>
    </location>
</feature>
<sequence length="324" mass="34901">MAQPMEEIKADVPNQQSAPAPPVQQHGHELEASGETAEIQPAHQAEAGAAGPNTHSTSPQHEVDAKAAEQVQPAVEEHSPETQLDPKTQAPANPEQPPQPPVKETKPTAEAEPEQQPAPPAQQPGPQLVVEAETKLEALARAAFVAEVVANADVEGSAAQRQGKNPKGKELQDELEKDHEAQAIWKEIDEQLAKSALDNEQKKTHKTKKEKKTKKDKKHKSKSKTEHRRQKKQKKDKAHSSDDDDDESQDAAEAQPEKSDLMEATPQAASSIGEQADQAAEGVIVPFNAESPELADTKTKATAKSLAKAKAKPRARSKAQASPK</sequence>
<feature type="compositionally biased region" description="Basic residues" evidence="1">
    <location>
        <begin position="203"/>
        <end position="237"/>
    </location>
</feature>
<feature type="compositionally biased region" description="Basic residues" evidence="1">
    <location>
        <begin position="307"/>
        <end position="317"/>
    </location>
</feature>
<feature type="non-terminal residue" evidence="2">
    <location>
        <position position="324"/>
    </location>
</feature>
<feature type="compositionally biased region" description="Basic and acidic residues" evidence="1">
    <location>
        <begin position="1"/>
        <end position="10"/>
    </location>
</feature>
<feature type="region of interest" description="Disordered" evidence="1">
    <location>
        <begin position="155"/>
        <end position="324"/>
    </location>
</feature>
<gene>
    <name evidence="2" type="ORF">SCF082_LOCUS9025</name>
</gene>
<keyword evidence="3" id="KW-1185">Reference proteome</keyword>
<dbReference type="EMBL" id="CAXAMM010005221">
    <property type="protein sequence ID" value="CAK9006450.1"/>
    <property type="molecule type" value="Genomic_DNA"/>
</dbReference>
<evidence type="ECO:0000313" key="2">
    <source>
        <dbReference type="EMBL" id="CAK9006450.1"/>
    </source>
</evidence>
<proteinExistence type="predicted"/>